<dbReference type="Proteomes" id="UP000568106">
    <property type="component" value="Unassembled WGS sequence"/>
</dbReference>
<keyword evidence="2" id="KW-1185">Reference proteome</keyword>
<dbReference type="Pfam" id="PF19372">
    <property type="entry name" value="DUF5947"/>
    <property type="match status" value="1"/>
</dbReference>
<gene>
    <name evidence="1" type="ORF">HDF09_001671</name>
</gene>
<proteinExistence type="predicted"/>
<dbReference type="EMBL" id="JACHDY010000002">
    <property type="protein sequence ID" value="MBB5317002.1"/>
    <property type="molecule type" value="Genomic_DNA"/>
</dbReference>
<organism evidence="1 2">
    <name type="scientific">Tunturiibacter empetritectus</name>
    <dbReference type="NCBI Taxonomy" id="3069691"/>
    <lineage>
        <taxon>Bacteria</taxon>
        <taxon>Pseudomonadati</taxon>
        <taxon>Acidobacteriota</taxon>
        <taxon>Terriglobia</taxon>
        <taxon>Terriglobales</taxon>
        <taxon>Acidobacteriaceae</taxon>
        <taxon>Tunturiibacter</taxon>
    </lineage>
</organism>
<evidence type="ECO:0000313" key="1">
    <source>
        <dbReference type="EMBL" id="MBB5317002.1"/>
    </source>
</evidence>
<sequence>MNEETLPPFEQAFGALRQFTRARRSASRPLEQCELCSAGLAQDHPHLVELTSRQILCACDACAMLFDGMEKSKYKRVSRRAQHLIDFEMTDGQWESLLIPINMAFFFRSSIEGRVIALYPSPAGAVESLLPLEAWNEIAEGNRPLSRLLPDVEALLVNRVGHAHGLAQAEYYIAPIDECYKLVGLIRTNWRGLSGGAAVWTEIGRFFLELRSKADPVGGEANA</sequence>
<dbReference type="InterPro" id="IPR045991">
    <property type="entry name" value="DUF5947"/>
</dbReference>
<evidence type="ECO:0000313" key="2">
    <source>
        <dbReference type="Proteomes" id="UP000568106"/>
    </source>
</evidence>
<reference evidence="1" key="1">
    <citation type="submission" date="2020-08" db="EMBL/GenBank/DDBJ databases">
        <title>Genomic Encyclopedia of Type Strains, Phase IV (KMG-V): Genome sequencing to study the core and pangenomes of soil and plant-associated prokaryotes.</title>
        <authorList>
            <person name="Whitman W."/>
        </authorList>
    </citation>
    <scope>NUCLEOTIDE SEQUENCE [LARGE SCALE GENOMIC DNA]</scope>
    <source>
        <strain evidence="1">M8UP27</strain>
    </source>
</reference>
<comment type="caution">
    <text evidence="1">The sequence shown here is derived from an EMBL/GenBank/DDBJ whole genome shotgun (WGS) entry which is preliminary data.</text>
</comment>
<accession>A0A7W8IH99</accession>
<dbReference type="AlphaFoldDB" id="A0A7W8IH99"/>
<name>A0A7W8IH99_9BACT</name>
<protein>
    <submittedName>
        <fullName evidence="1">Uncharacterized protein</fullName>
    </submittedName>
</protein>